<reference evidence="3" key="2">
    <citation type="journal article" date="2010" name="Genome Res.">
        <title>Population genomic sequencing of Coccidioides fungi reveals recent hybridization and transposon control.</title>
        <authorList>
            <person name="Neafsey D.E."/>
            <person name="Barker B.M."/>
            <person name="Sharpton T.J."/>
            <person name="Stajich J.E."/>
            <person name="Park D.J."/>
            <person name="Whiston E."/>
            <person name="Hung C.-Y."/>
            <person name="McMahan C."/>
            <person name="White J."/>
            <person name="Sykes S."/>
            <person name="Heiman D."/>
            <person name="Young S."/>
            <person name="Zeng Q."/>
            <person name="Abouelleil A."/>
            <person name="Aftuck L."/>
            <person name="Bessette D."/>
            <person name="Brown A."/>
            <person name="FitzGerald M."/>
            <person name="Lui A."/>
            <person name="Macdonald J.P."/>
            <person name="Priest M."/>
            <person name="Orbach M.J."/>
            <person name="Galgiani J.N."/>
            <person name="Kirkland T.N."/>
            <person name="Cole G.T."/>
            <person name="Birren B.W."/>
            <person name="Henn M.R."/>
            <person name="Taylor J.W."/>
            <person name="Rounsley S.D."/>
        </authorList>
    </citation>
    <scope>GENOME REANNOTATION</scope>
    <source>
        <strain evidence="3">RS</strain>
    </source>
</reference>
<evidence type="ECO:0000256" key="1">
    <source>
        <dbReference type="SAM" id="MobiDB-lite"/>
    </source>
</evidence>
<dbReference type="OrthoDB" id="1918685at2759"/>
<dbReference type="AlphaFoldDB" id="A0A0E1RWY1"/>
<dbReference type="RefSeq" id="XP_001241319.1">
    <property type="nucleotide sequence ID" value="XM_001241318.2"/>
</dbReference>
<dbReference type="KEGG" id="cim:CIMG_08482"/>
<dbReference type="Proteomes" id="UP000001261">
    <property type="component" value="Unassembled WGS sequence"/>
</dbReference>
<dbReference type="OMA" id="KTHEWEG"/>
<reference evidence="3" key="1">
    <citation type="journal article" date="2009" name="Genome Res.">
        <title>Comparative genomic analyses of the human fungal pathogens Coccidioides and their relatives.</title>
        <authorList>
            <person name="Sharpton T.J."/>
            <person name="Stajich J.E."/>
            <person name="Rounsley S.D."/>
            <person name="Gardner M.J."/>
            <person name="Wortman J.R."/>
            <person name="Jordar V.S."/>
            <person name="Maiti R."/>
            <person name="Kodira C.D."/>
            <person name="Neafsey D.E."/>
            <person name="Zeng Q."/>
            <person name="Hung C.-Y."/>
            <person name="McMahan C."/>
            <person name="Muszewska A."/>
            <person name="Grynberg M."/>
            <person name="Mandel M.A."/>
            <person name="Kellner E.M."/>
            <person name="Barker B.M."/>
            <person name="Galgiani J.N."/>
            <person name="Orbach M.J."/>
            <person name="Kirkland T.N."/>
            <person name="Cole G.T."/>
            <person name="Henn M.R."/>
            <person name="Birren B.W."/>
            <person name="Taylor J.W."/>
        </authorList>
    </citation>
    <scope>NUCLEOTIDE SEQUENCE [LARGE SCALE GENOMIC DNA]</scope>
    <source>
        <strain evidence="3">RS</strain>
    </source>
</reference>
<feature type="region of interest" description="Disordered" evidence="1">
    <location>
        <begin position="184"/>
        <end position="223"/>
    </location>
</feature>
<evidence type="ECO:0000313" key="3">
    <source>
        <dbReference type="Proteomes" id="UP000001261"/>
    </source>
</evidence>
<dbReference type="GeneID" id="4560185"/>
<protein>
    <submittedName>
        <fullName evidence="2">Uncharacterized protein</fullName>
    </submittedName>
</protein>
<organism evidence="2 3">
    <name type="scientific">Coccidioides immitis (strain RS)</name>
    <name type="common">Valley fever fungus</name>
    <dbReference type="NCBI Taxonomy" id="246410"/>
    <lineage>
        <taxon>Eukaryota</taxon>
        <taxon>Fungi</taxon>
        <taxon>Dikarya</taxon>
        <taxon>Ascomycota</taxon>
        <taxon>Pezizomycotina</taxon>
        <taxon>Eurotiomycetes</taxon>
        <taxon>Eurotiomycetidae</taxon>
        <taxon>Onygenales</taxon>
        <taxon>Onygenaceae</taxon>
        <taxon>Coccidioides</taxon>
    </lineage>
</organism>
<dbReference type="CDD" id="cd04475">
    <property type="entry name" value="RPA1_DBD_B"/>
    <property type="match status" value="1"/>
</dbReference>
<keyword evidence="3" id="KW-1185">Reference proteome</keyword>
<sequence length="487" mass="55033">MEYISIPITHPVVQPCIAELLRTGYHPPELILRVERVIEVPIILASRQFIGDTGPSVSCSLVVPGSSEEERIPTRKTYRIFLSDGELVIQALLKRELHYFVSTGEVVPGAVLGLERFEIKKAERLSSADVHAKDKSESLGQIVFLAVERFRAVDGRLRPDQKIGEIQIGMPILKVKMVAKKRDRDELDASEPLRPKKARLPDPDQKSDTSKDISPPPKAQVQDRICKTEEFYESILDDAEMLASGFLLEDTREQSPGLSARASTCEAAEGIRPQTPGAADVTMFPFESTWLPPTKSQAKTPNAHAQPIQSLSITRPLNLFLVHELLYPLRALPKRNYIVDVFGVVSWTSPNTITRRNMPPKRDLRIVDSSFTSHPQRNQHPSNTKLELGISVSVFVDAERFCPPVGTVALFRSLKTHEWEGISLNAYEKDCGGGKEWFTCDKRKLEDAGYDVVGMRKWWEQWDTERKKKLEEDRRRFEEVEANKPSS</sequence>
<name>A0A0E1RWY1_COCIM</name>
<dbReference type="InterPro" id="IPR012340">
    <property type="entry name" value="NA-bd_OB-fold"/>
</dbReference>
<dbReference type="InParanoid" id="A0A0E1RWY1"/>
<dbReference type="VEuPathDB" id="FungiDB:CIMG_08482"/>
<proteinExistence type="predicted"/>
<accession>A0A0E1RWY1</accession>
<dbReference type="Gene3D" id="2.40.50.140">
    <property type="entry name" value="Nucleic acid-binding proteins"/>
    <property type="match status" value="1"/>
</dbReference>
<evidence type="ECO:0000313" key="2">
    <source>
        <dbReference type="EMBL" id="EAS29736.1"/>
    </source>
</evidence>
<dbReference type="EMBL" id="GG704913">
    <property type="protein sequence ID" value="EAS29736.1"/>
    <property type="molecule type" value="Genomic_DNA"/>
</dbReference>
<feature type="compositionally biased region" description="Basic and acidic residues" evidence="1">
    <location>
        <begin position="184"/>
        <end position="211"/>
    </location>
</feature>
<gene>
    <name evidence="2" type="ORF">CIMG_08482</name>
</gene>